<dbReference type="GO" id="GO:0000976">
    <property type="term" value="F:transcription cis-regulatory region binding"/>
    <property type="evidence" value="ECO:0007669"/>
    <property type="project" value="TreeGrafter"/>
</dbReference>
<name>A0AAE3P0K5_9BACT</name>
<feature type="modified residue" description="4-aspartylphosphate" evidence="6">
    <location>
        <position position="51"/>
    </location>
</feature>
<dbReference type="Pfam" id="PF00486">
    <property type="entry name" value="Trans_reg_C"/>
    <property type="match status" value="1"/>
</dbReference>
<dbReference type="PROSITE" id="PS51755">
    <property type="entry name" value="OMPR_PHOB"/>
    <property type="match status" value="1"/>
</dbReference>
<evidence type="ECO:0000256" key="6">
    <source>
        <dbReference type="PROSITE-ProRule" id="PRU00169"/>
    </source>
</evidence>
<feature type="domain" description="OmpR/PhoB-type" evidence="9">
    <location>
        <begin position="123"/>
        <end position="221"/>
    </location>
</feature>
<gene>
    <name evidence="10" type="ORF">P0M35_07795</name>
</gene>
<reference evidence="10" key="1">
    <citation type="submission" date="2023-03" db="EMBL/GenBank/DDBJ databases">
        <title>Stygiobacter electus gen. nov., sp. nov., facultatively anaerobic thermotolerant bacterium of the class Ignavibacteria from a well of Yessentuki mineral water deposit.</title>
        <authorList>
            <person name="Podosokorskaya O.A."/>
            <person name="Elcheninov A.G."/>
            <person name="Petrova N.F."/>
            <person name="Zavarzina D.G."/>
            <person name="Kublanov I.V."/>
            <person name="Merkel A.Y."/>
        </authorList>
    </citation>
    <scope>NUCLEOTIDE SEQUENCE</scope>
    <source>
        <strain evidence="10">09-Me</strain>
    </source>
</reference>
<sequence>MEILIVEDEKSIADSLRKNFLSEGHHAIIAVDGDEALKKVDLFEFDAILLDWRLPKLSGIEVCKRIRETGNQVPIILLTALSDLKNKIEAFNYGADDYITKPFSFEEVFARIQAVIRRVKTSRNEIIFGDYVLNILTRTLCIGKEEIKLSDKEFDLLRYFLFHKGEIISKEKLLEDVWKLPFSPSSNLVEVTVKNLRKKLESDSDKIFIRTIYGEGYIFINE</sequence>
<dbReference type="SUPFAM" id="SSF52172">
    <property type="entry name" value="CheY-like"/>
    <property type="match status" value="1"/>
</dbReference>
<keyword evidence="2" id="KW-0902">Two-component regulatory system</keyword>
<proteinExistence type="predicted"/>
<dbReference type="SMART" id="SM00862">
    <property type="entry name" value="Trans_reg_C"/>
    <property type="match status" value="1"/>
</dbReference>
<dbReference type="Gene3D" id="1.10.10.10">
    <property type="entry name" value="Winged helix-like DNA-binding domain superfamily/Winged helix DNA-binding domain"/>
    <property type="match status" value="1"/>
</dbReference>
<keyword evidence="11" id="KW-1185">Reference proteome</keyword>
<dbReference type="FunFam" id="3.40.50.2300:FF:000001">
    <property type="entry name" value="DNA-binding response regulator PhoB"/>
    <property type="match status" value="1"/>
</dbReference>
<dbReference type="GO" id="GO:0032993">
    <property type="term" value="C:protein-DNA complex"/>
    <property type="evidence" value="ECO:0007669"/>
    <property type="project" value="TreeGrafter"/>
</dbReference>
<dbReference type="InterPro" id="IPR011006">
    <property type="entry name" value="CheY-like_superfamily"/>
</dbReference>
<keyword evidence="3" id="KW-0805">Transcription regulation</keyword>
<protein>
    <submittedName>
        <fullName evidence="10">Response regulator transcription factor</fullName>
    </submittedName>
</protein>
<dbReference type="InterPro" id="IPR001789">
    <property type="entry name" value="Sig_transdc_resp-reg_receiver"/>
</dbReference>
<accession>A0AAE3P0K5</accession>
<dbReference type="RefSeq" id="WP_321535818.1">
    <property type="nucleotide sequence ID" value="NZ_JARGDL010000009.1"/>
</dbReference>
<dbReference type="Pfam" id="PF00072">
    <property type="entry name" value="Response_reg"/>
    <property type="match status" value="1"/>
</dbReference>
<dbReference type="EMBL" id="JARGDL010000009">
    <property type="protein sequence ID" value="MDF1612050.1"/>
    <property type="molecule type" value="Genomic_DNA"/>
</dbReference>
<dbReference type="AlphaFoldDB" id="A0AAE3P0K5"/>
<dbReference type="PANTHER" id="PTHR48111:SF22">
    <property type="entry name" value="REGULATOR OF RPOS"/>
    <property type="match status" value="1"/>
</dbReference>
<evidence type="ECO:0000256" key="5">
    <source>
        <dbReference type="ARBA" id="ARBA00023163"/>
    </source>
</evidence>
<organism evidence="10 11">
    <name type="scientific">Stygiobacter electus</name>
    <dbReference type="NCBI Taxonomy" id="3032292"/>
    <lineage>
        <taxon>Bacteria</taxon>
        <taxon>Pseudomonadati</taxon>
        <taxon>Ignavibacteriota</taxon>
        <taxon>Ignavibacteria</taxon>
        <taxon>Ignavibacteriales</taxon>
        <taxon>Melioribacteraceae</taxon>
        <taxon>Stygiobacter</taxon>
    </lineage>
</organism>
<feature type="DNA-binding region" description="OmpR/PhoB-type" evidence="7">
    <location>
        <begin position="123"/>
        <end position="221"/>
    </location>
</feature>
<keyword evidence="5" id="KW-0804">Transcription</keyword>
<evidence type="ECO:0000259" key="9">
    <source>
        <dbReference type="PROSITE" id="PS51755"/>
    </source>
</evidence>
<dbReference type="Gene3D" id="6.10.250.690">
    <property type="match status" value="1"/>
</dbReference>
<feature type="domain" description="Response regulatory" evidence="8">
    <location>
        <begin position="2"/>
        <end position="116"/>
    </location>
</feature>
<evidence type="ECO:0000259" key="8">
    <source>
        <dbReference type="PROSITE" id="PS50110"/>
    </source>
</evidence>
<keyword evidence="4 7" id="KW-0238">DNA-binding</keyword>
<dbReference type="InterPro" id="IPR036388">
    <property type="entry name" value="WH-like_DNA-bd_sf"/>
</dbReference>
<evidence type="ECO:0000256" key="4">
    <source>
        <dbReference type="ARBA" id="ARBA00023125"/>
    </source>
</evidence>
<comment type="caution">
    <text evidence="10">The sequence shown here is derived from an EMBL/GenBank/DDBJ whole genome shotgun (WGS) entry which is preliminary data.</text>
</comment>
<dbReference type="Gene3D" id="3.40.50.2300">
    <property type="match status" value="1"/>
</dbReference>
<evidence type="ECO:0000256" key="3">
    <source>
        <dbReference type="ARBA" id="ARBA00023015"/>
    </source>
</evidence>
<dbReference type="PROSITE" id="PS50110">
    <property type="entry name" value="RESPONSE_REGULATORY"/>
    <property type="match status" value="1"/>
</dbReference>
<evidence type="ECO:0000256" key="7">
    <source>
        <dbReference type="PROSITE-ProRule" id="PRU01091"/>
    </source>
</evidence>
<evidence type="ECO:0000256" key="2">
    <source>
        <dbReference type="ARBA" id="ARBA00023012"/>
    </source>
</evidence>
<dbReference type="GO" id="GO:0005829">
    <property type="term" value="C:cytosol"/>
    <property type="evidence" value="ECO:0007669"/>
    <property type="project" value="TreeGrafter"/>
</dbReference>
<dbReference type="Proteomes" id="UP001221302">
    <property type="component" value="Unassembled WGS sequence"/>
</dbReference>
<dbReference type="CDD" id="cd00383">
    <property type="entry name" value="trans_reg_C"/>
    <property type="match status" value="1"/>
</dbReference>
<dbReference type="SMART" id="SM00448">
    <property type="entry name" value="REC"/>
    <property type="match status" value="1"/>
</dbReference>
<keyword evidence="1 6" id="KW-0597">Phosphoprotein</keyword>
<dbReference type="GO" id="GO:0000156">
    <property type="term" value="F:phosphorelay response regulator activity"/>
    <property type="evidence" value="ECO:0007669"/>
    <property type="project" value="TreeGrafter"/>
</dbReference>
<dbReference type="InterPro" id="IPR039420">
    <property type="entry name" value="WalR-like"/>
</dbReference>
<evidence type="ECO:0000313" key="11">
    <source>
        <dbReference type="Proteomes" id="UP001221302"/>
    </source>
</evidence>
<dbReference type="PANTHER" id="PTHR48111">
    <property type="entry name" value="REGULATOR OF RPOS"/>
    <property type="match status" value="1"/>
</dbReference>
<dbReference type="CDD" id="cd17574">
    <property type="entry name" value="REC_OmpR"/>
    <property type="match status" value="1"/>
</dbReference>
<evidence type="ECO:0000256" key="1">
    <source>
        <dbReference type="ARBA" id="ARBA00022553"/>
    </source>
</evidence>
<dbReference type="InterPro" id="IPR001867">
    <property type="entry name" value="OmpR/PhoB-type_DNA-bd"/>
</dbReference>
<evidence type="ECO:0000313" key="10">
    <source>
        <dbReference type="EMBL" id="MDF1612050.1"/>
    </source>
</evidence>
<dbReference type="GO" id="GO:0006355">
    <property type="term" value="P:regulation of DNA-templated transcription"/>
    <property type="evidence" value="ECO:0007669"/>
    <property type="project" value="InterPro"/>
</dbReference>